<proteinExistence type="predicted"/>
<name>A0ABR8PSK4_9CLOT</name>
<evidence type="ECO:0000313" key="4">
    <source>
        <dbReference type="Proteomes" id="UP000627781"/>
    </source>
</evidence>
<evidence type="ECO:0000259" key="2">
    <source>
        <dbReference type="PROSITE" id="PS51662"/>
    </source>
</evidence>
<feature type="domain" description="BPP" evidence="2">
    <location>
        <begin position="29"/>
        <end position="357"/>
    </location>
</feature>
<dbReference type="EMBL" id="JACSRA010000009">
    <property type="protein sequence ID" value="MBD7911158.1"/>
    <property type="molecule type" value="Genomic_DNA"/>
</dbReference>
<keyword evidence="4" id="KW-1185">Reference proteome</keyword>
<reference evidence="3 4" key="1">
    <citation type="submission" date="2020-08" db="EMBL/GenBank/DDBJ databases">
        <title>A Genomic Blueprint of the Chicken Gut Microbiome.</title>
        <authorList>
            <person name="Gilroy R."/>
            <person name="Ravi A."/>
            <person name="Getino M."/>
            <person name="Pursley I."/>
            <person name="Horton D.L."/>
            <person name="Alikhan N.-F."/>
            <person name="Baker D."/>
            <person name="Gharbi K."/>
            <person name="Hall N."/>
            <person name="Watson M."/>
            <person name="Adriaenssens E.M."/>
            <person name="Foster-Nyarko E."/>
            <person name="Jarju S."/>
            <person name="Secka A."/>
            <person name="Antonio M."/>
            <person name="Oren A."/>
            <person name="Chaudhuri R."/>
            <person name="La Ragione R.M."/>
            <person name="Hildebrand F."/>
            <person name="Pallen M.J."/>
        </authorList>
    </citation>
    <scope>NUCLEOTIDE SEQUENCE [LARGE SCALE GENOMIC DNA]</scope>
    <source>
        <strain evidence="3 4">Sa3CVN1</strain>
    </source>
</reference>
<dbReference type="RefSeq" id="WP_191768022.1">
    <property type="nucleotide sequence ID" value="NZ_JACSRA010000009.1"/>
</dbReference>
<dbReference type="PROSITE" id="PS51662">
    <property type="entry name" value="BP_PHYTASE"/>
    <property type="match status" value="1"/>
</dbReference>
<dbReference type="Proteomes" id="UP000627781">
    <property type="component" value="Unassembled WGS sequence"/>
</dbReference>
<dbReference type="InterPro" id="IPR015919">
    <property type="entry name" value="Cadherin-like_sf"/>
</dbReference>
<dbReference type="SUPFAM" id="SSF50956">
    <property type="entry name" value="Thermostable phytase (3-phytase)"/>
    <property type="match status" value="1"/>
</dbReference>
<dbReference type="InterPro" id="IPR003431">
    <property type="entry name" value="B-propeller_Phytase"/>
</dbReference>
<protein>
    <submittedName>
        <fullName evidence="3">Phytase</fullName>
    </submittedName>
</protein>
<evidence type="ECO:0000256" key="1">
    <source>
        <dbReference type="SAM" id="SignalP"/>
    </source>
</evidence>
<dbReference type="SUPFAM" id="SSF49313">
    <property type="entry name" value="Cadherin-like"/>
    <property type="match status" value="1"/>
</dbReference>
<dbReference type="Gene3D" id="2.60.40.10">
    <property type="entry name" value="Immunoglobulins"/>
    <property type="match status" value="1"/>
</dbReference>
<evidence type="ECO:0000313" key="3">
    <source>
        <dbReference type="EMBL" id="MBD7911158.1"/>
    </source>
</evidence>
<dbReference type="InterPro" id="IPR011042">
    <property type="entry name" value="6-blade_b-propeller_TolB-like"/>
</dbReference>
<dbReference type="InterPro" id="IPR013783">
    <property type="entry name" value="Ig-like_fold"/>
</dbReference>
<dbReference type="Pfam" id="PF02333">
    <property type="entry name" value="Phytase"/>
    <property type="match status" value="1"/>
</dbReference>
<dbReference type="Pfam" id="PF05345">
    <property type="entry name" value="He_PIG"/>
    <property type="match status" value="1"/>
</dbReference>
<gene>
    <name evidence="3" type="ORF">H9661_07295</name>
</gene>
<keyword evidence="1" id="KW-0732">Signal</keyword>
<feature type="signal peptide" evidence="1">
    <location>
        <begin position="1"/>
        <end position="31"/>
    </location>
</feature>
<organism evidence="3 4">
    <name type="scientific">Clostridium cibarium</name>
    <dbReference type="NCBI Taxonomy" id="2762247"/>
    <lineage>
        <taxon>Bacteria</taxon>
        <taxon>Bacillati</taxon>
        <taxon>Bacillota</taxon>
        <taxon>Clostridia</taxon>
        <taxon>Eubacteriales</taxon>
        <taxon>Clostridiaceae</taxon>
        <taxon>Clostridium</taxon>
    </lineage>
</organism>
<feature type="chain" id="PRO_5047485067" evidence="1">
    <location>
        <begin position="32"/>
        <end position="459"/>
    </location>
</feature>
<accession>A0ABR8PSK4</accession>
<sequence>MSIKKNKANIALIAILTVSTVAKPTSFMANAAEESMVTVYPTIETTSVHHPGDYADDTCIWVDPEDKDLSLIIGDDKHGGICVWNLDGTERQYIDGKSYMNNLDIRYNFKLGNQVTALVGSINESDQCISFYKVNPVTRLLESVGNIKLDKEKPYGGCMYHNPYTGKFYFFANWKDGTVEQWEINGESGSIDGTMVREFNVGSQVEGCVADDELSTFYIGEEDVGLWKYSAEPDGGNSRTMIDSTDSSIGGHLTADVEGVTLYHGKEKDKGYIICSSQGNSTFQVYERKNNKYKGSFTIGATLKIDEVTETDGCDVSNVNLGGEFSKGVFIAHDHSNDGTENSNHKLVPWKYIADKLNLDVSTDYDPTDGANHKPKIKDVDDKEVNVNEKLKFQISAKDKDNNTIDYYCINLPYGAIFDINTHEFTWKPNDTQKGTYYVTFYVTDGYNIDKEKVKIEVK</sequence>
<comment type="caution">
    <text evidence="3">The sequence shown here is derived from an EMBL/GenBank/DDBJ whole genome shotgun (WGS) entry which is preliminary data.</text>
</comment>
<dbReference type="Gene3D" id="2.120.10.30">
    <property type="entry name" value="TolB, C-terminal domain"/>
    <property type="match status" value="1"/>
</dbReference>